<organism evidence="2 3">
    <name type="scientific">Mugilogobius chulae</name>
    <name type="common">yellowstripe goby</name>
    <dbReference type="NCBI Taxonomy" id="88201"/>
    <lineage>
        <taxon>Eukaryota</taxon>
        <taxon>Metazoa</taxon>
        <taxon>Chordata</taxon>
        <taxon>Craniata</taxon>
        <taxon>Vertebrata</taxon>
        <taxon>Euteleostomi</taxon>
        <taxon>Actinopterygii</taxon>
        <taxon>Neopterygii</taxon>
        <taxon>Teleostei</taxon>
        <taxon>Neoteleostei</taxon>
        <taxon>Acanthomorphata</taxon>
        <taxon>Gobiaria</taxon>
        <taxon>Gobiiformes</taxon>
        <taxon>Gobioidei</taxon>
        <taxon>Gobiidae</taxon>
        <taxon>Gobionellinae</taxon>
        <taxon>Mugilogobius</taxon>
    </lineage>
</organism>
<evidence type="ECO:0000313" key="2">
    <source>
        <dbReference type="EMBL" id="KAK7877724.1"/>
    </source>
</evidence>
<feature type="compositionally biased region" description="Low complexity" evidence="1">
    <location>
        <begin position="32"/>
        <end position="120"/>
    </location>
</feature>
<feature type="region of interest" description="Disordered" evidence="1">
    <location>
        <begin position="32"/>
        <end position="147"/>
    </location>
</feature>
<name>A0AAW0MFL6_9GOBI</name>
<proteinExistence type="predicted"/>
<protein>
    <submittedName>
        <fullName evidence="2">Uncharacterized protein</fullName>
    </submittedName>
</protein>
<dbReference type="EMBL" id="JBBPFD010000674">
    <property type="protein sequence ID" value="KAK7877724.1"/>
    <property type="molecule type" value="Genomic_DNA"/>
</dbReference>
<gene>
    <name evidence="2" type="ORF">WMY93_030538</name>
</gene>
<dbReference type="InterPro" id="IPR013320">
    <property type="entry name" value="ConA-like_dom_sf"/>
</dbReference>
<reference evidence="3" key="1">
    <citation type="submission" date="2024-04" db="EMBL/GenBank/DDBJ databases">
        <title>Salinicola lusitanus LLJ914,a marine bacterium isolated from the Okinawa Trough.</title>
        <authorList>
            <person name="Li J."/>
        </authorList>
    </citation>
    <scope>NUCLEOTIDE SEQUENCE [LARGE SCALE GENOMIC DNA]</scope>
</reference>
<dbReference type="SUPFAM" id="SSF49899">
    <property type="entry name" value="Concanavalin A-like lectins/glucanases"/>
    <property type="match status" value="1"/>
</dbReference>
<comment type="caution">
    <text evidence="2">The sequence shown here is derived from an EMBL/GenBank/DDBJ whole genome shotgun (WGS) entry which is preliminary data.</text>
</comment>
<evidence type="ECO:0000313" key="3">
    <source>
        <dbReference type="Proteomes" id="UP001460270"/>
    </source>
</evidence>
<dbReference type="InterPro" id="IPR043136">
    <property type="entry name" value="B30.2/SPRY_sf"/>
</dbReference>
<feature type="compositionally biased region" description="Pro residues" evidence="1">
    <location>
        <begin position="121"/>
        <end position="137"/>
    </location>
</feature>
<keyword evidence="3" id="KW-1185">Reference proteome</keyword>
<dbReference type="AlphaFoldDB" id="A0AAW0MFL6"/>
<evidence type="ECO:0000256" key="1">
    <source>
        <dbReference type="SAM" id="MobiDB-lite"/>
    </source>
</evidence>
<dbReference type="Gene3D" id="2.60.120.920">
    <property type="match status" value="1"/>
</dbReference>
<accession>A0AAW0MFL6</accession>
<sequence>MASSNEQNSTERNFDAELDQVINDVIMLAQEQAQSETVASAASEAGAEEPATGAEVNAEAAAAAPPPSLEAVAAAAAPPPSLEAAAAAPPPSLEAAAAAPPPSLEAAAAAPSPSLEAAAAAPPPSPAAAAAAPPPRPEASAEGPEGRFVSYRAPSKILVKQSLRIKLKALRSYRKGQRSLCSKYEERQAYIEKQQNHCASYIMSVFQDFRAHLHREEEKMLKSVEEDANKLSGTLSEKRVTLHNAVLRCDEEINSVMCQFDSQRLYGSTMYIPAVEQEVCPDLFLNEAHYLGNLRHRDPNTAAACVKVSRDLRAVTFQYPAQLTPFPQRIEWAPGVVASQAVSPHDTLQFTVYVGDHPCFEIGLTSAMANLRGPRPNSAQLLLLSRRGSHFFWNSVKKSFLWSIENVERITVLYNGLLKMLTFTDPNNGFVLHRCSTEHIKDPLFPFLAVDQGLNSRVQEIRLLKN</sequence>
<dbReference type="Proteomes" id="UP001460270">
    <property type="component" value="Unassembled WGS sequence"/>
</dbReference>